<dbReference type="Proteomes" id="UP000242715">
    <property type="component" value="Unassembled WGS sequence"/>
</dbReference>
<dbReference type="Pfam" id="PF00610">
    <property type="entry name" value="DEP"/>
    <property type="match status" value="1"/>
</dbReference>
<dbReference type="PROSITE" id="PS50186">
    <property type="entry name" value="DEP"/>
    <property type="match status" value="1"/>
</dbReference>
<dbReference type="GO" id="GO:0035556">
    <property type="term" value="P:intracellular signal transduction"/>
    <property type="evidence" value="ECO:0007669"/>
    <property type="project" value="InterPro"/>
</dbReference>
<sequence length="900" mass="101875">MEDEETNEASPRAVGKLEGDAFVVQNEDWEKQSEGGGMPNIGHDDTEFCNEKNDVSSDSLSSHDVENKEGDAYVVQNEDHEESKRAKSQSISDDGHQYENEQADKSSDTLTSQDIENLEGDAHVVKNEDHEESKQAKSENISHDGPNCENEQDDISPNTSSSKDVENLQGDTYVVQNVNLEESKQANSQNISHDRPEYENEQDDKSLDTSSSHEIENLEGDTYVVPSEDHEESNQAESLKISHHGPEYGKEQDDKSSDTSSSLAIENLVGATYAVKSEDHEESKQAKSKNISHDGPKYENEQDDISSDTSSSQDVEQQQGDAFSIYNKDSNGENFENMGCDGPGFEENLDDILDNIYGMIDVESNTPKRKIDNVIEKWELSHRVGVNRYLQCGTQEENMETSCSSVPNEMFQKEKVENGTIGSYSPQMNRKIDNTSIEDNTMNPKVDDIDTPHVVEKAVALKNFVREKSMVAVSTLLRRFSIKFDEGYVCNSDNKRHNVSDLLGDSESKEVSEKTTYQMDDEPVTEGPLRPIAMKGRIILYTRLGCRESKEVRRFLYMKRLRYVEINIDVYPSRKMELEKISASTSVPKVFFNGILIGGMSELKTLNDSGNLDDKIEFLITESPSFEGPFPPLSGEDDVSSSGAIDELALIVRKMKESIVVKDRFSKLRRFTNCFLGCEAVDFLSEDQYLERKEAVEFGRKLAIKLFFQHVLDSENLFEDGNYFYRFMDDDPIVASQCQNIPRGIITVKPKPITEIASRLRLLSYAMFEAYASEDGRHVDYRSMHGSEEFARYLRIVEELQRVEISDLSRQDTIAFFLNLYNMMTIHAILVWGHPAGALERRKLFGDFKYVIGGSAYSLSAIQNGILRGNQRQPYTLMKPFGVKDKRLRVSSPYSVFFQP</sequence>
<dbReference type="PROSITE" id="PS51354">
    <property type="entry name" value="GLUTAREDOXIN_2"/>
    <property type="match status" value="1"/>
</dbReference>
<dbReference type="InterPro" id="IPR002109">
    <property type="entry name" value="Glutaredoxin"/>
</dbReference>
<evidence type="ECO:0000256" key="1">
    <source>
        <dbReference type="SAM" id="MobiDB-lite"/>
    </source>
</evidence>
<organism evidence="3 4">
    <name type="scientific">Trifolium subterraneum</name>
    <name type="common">Subterranean clover</name>
    <dbReference type="NCBI Taxonomy" id="3900"/>
    <lineage>
        <taxon>Eukaryota</taxon>
        <taxon>Viridiplantae</taxon>
        <taxon>Streptophyta</taxon>
        <taxon>Embryophyta</taxon>
        <taxon>Tracheophyta</taxon>
        <taxon>Spermatophyta</taxon>
        <taxon>Magnoliopsida</taxon>
        <taxon>eudicotyledons</taxon>
        <taxon>Gunneridae</taxon>
        <taxon>Pentapetalae</taxon>
        <taxon>rosids</taxon>
        <taxon>fabids</taxon>
        <taxon>Fabales</taxon>
        <taxon>Fabaceae</taxon>
        <taxon>Papilionoideae</taxon>
        <taxon>50 kb inversion clade</taxon>
        <taxon>NPAAA clade</taxon>
        <taxon>Hologalegina</taxon>
        <taxon>IRL clade</taxon>
        <taxon>Trifolieae</taxon>
        <taxon>Trifolium</taxon>
    </lineage>
</organism>
<evidence type="ECO:0000313" key="4">
    <source>
        <dbReference type="Proteomes" id="UP000242715"/>
    </source>
</evidence>
<feature type="compositionally biased region" description="Polar residues" evidence="1">
    <location>
        <begin position="174"/>
        <end position="191"/>
    </location>
</feature>
<feature type="compositionally biased region" description="Low complexity" evidence="1">
    <location>
        <begin position="307"/>
        <end position="318"/>
    </location>
</feature>
<keyword evidence="4" id="KW-1185">Reference proteome</keyword>
<dbReference type="Pfam" id="PF04784">
    <property type="entry name" value="DUF547"/>
    <property type="match status" value="1"/>
</dbReference>
<proteinExistence type="predicted"/>
<dbReference type="InterPro" id="IPR000591">
    <property type="entry name" value="DEP_dom"/>
</dbReference>
<feature type="region of interest" description="Disordered" evidence="1">
    <location>
        <begin position="276"/>
        <end position="318"/>
    </location>
</feature>
<dbReference type="Gene3D" id="1.10.10.10">
    <property type="entry name" value="Winged helix-like DNA-binding domain superfamily/Winged helix DNA-binding domain"/>
    <property type="match status" value="1"/>
</dbReference>
<dbReference type="SUPFAM" id="SSF46785">
    <property type="entry name" value="Winged helix' DNA-binding domain"/>
    <property type="match status" value="1"/>
</dbReference>
<dbReference type="AlphaFoldDB" id="A0A2Z6MZ88"/>
<name>A0A2Z6MZ88_TRISU</name>
<dbReference type="SMART" id="SM00049">
    <property type="entry name" value="DEP"/>
    <property type="match status" value="1"/>
</dbReference>
<dbReference type="EMBL" id="DF973642">
    <property type="protein sequence ID" value="GAU36811.1"/>
    <property type="molecule type" value="Genomic_DNA"/>
</dbReference>
<dbReference type="PANTHER" id="PTHR46361:SF3">
    <property type="entry name" value="ELECTRON CARRIER_ PROTEIN DISULFIDE OXIDOREDUCTASE"/>
    <property type="match status" value="1"/>
</dbReference>
<dbReference type="PANTHER" id="PTHR46361">
    <property type="entry name" value="ELECTRON CARRIER/ PROTEIN DISULFIDE OXIDOREDUCTASE"/>
    <property type="match status" value="1"/>
</dbReference>
<feature type="compositionally biased region" description="Basic and acidic residues" evidence="1">
    <location>
        <begin position="276"/>
        <end position="300"/>
    </location>
</feature>
<feature type="region of interest" description="Disordered" evidence="1">
    <location>
        <begin position="505"/>
        <end position="526"/>
    </location>
</feature>
<protein>
    <recommendedName>
        <fullName evidence="2">DEP domain-containing protein</fullName>
    </recommendedName>
</protein>
<dbReference type="InterPro" id="IPR036249">
    <property type="entry name" value="Thioredoxin-like_sf"/>
</dbReference>
<dbReference type="CDD" id="cd04371">
    <property type="entry name" value="DEP"/>
    <property type="match status" value="1"/>
</dbReference>
<feature type="domain" description="DEP" evidence="2">
    <location>
        <begin position="655"/>
        <end position="729"/>
    </location>
</feature>
<accession>A0A2Z6MZ88</accession>
<dbReference type="OrthoDB" id="418495at2759"/>
<gene>
    <name evidence="3" type="ORF">TSUD_219140</name>
</gene>
<dbReference type="InterPro" id="IPR036390">
    <property type="entry name" value="WH_DNA-bd_sf"/>
</dbReference>
<feature type="compositionally biased region" description="Basic and acidic residues" evidence="1">
    <location>
        <begin position="42"/>
        <end position="85"/>
    </location>
</feature>
<feature type="compositionally biased region" description="Basic and acidic residues" evidence="1">
    <location>
        <begin position="192"/>
        <end position="216"/>
    </location>
</feature>
<dbReference type="InterPro" id="IPR036388">
    <property type="entry name" value="WH-like_DNA-bd_sf"/>
</dbReference>
<evidence type="ECO:0000259" key="2">
    <source>
        <dbReference type="PROSITE" id="PS50186"/>
    </source>
</evidence>
<feature type="region of interest" description="Disordered" evidence="1">
    <location>
        <begin position="1"/>
        <end position="264"/>
    </location>
</feature>
<feature type="compositionally biased region" description="Basic and acidic residues" evidence="1">
    <location>
        <begin position="120"/>
        <end position="142"/>
    </location>
</feature>
<dbReference type="SUPFAM" id="SSF52833">
    <property type="entry name" value="Thioredoxin-like"/>
    <property type="match status" value="1"/>
</dbReference>
<evidence type="ECO:0000313" key="3">
    <source>
        <dbReference type="EMBL" id="GAU36811.1"/>
    </source>
</evidence>
<dbReference type="InterPro" id="IPR006869">
    <property type="entry name" value="DUF547"/>
</dbReference>
<dbReference type="Gene3D" id="3.40.30.10">
    <property type="entry name" value="Glutaredoxin"/>
    <property type="match status" value="1"/>
</dbReference>
<reference evidence="4" key="1">
    <citation type="journal article" date="2017" name="Front. Plant Sci.">
        <title>Climate Clever Clovers: New Paradigm to Reduce the Environmental Footprint of Ruminants by Breeding Low Methanogenic Forages Utilizing Haplotype Variation.</title>
        <authorList>
            <person name="Kaur P."/>
            <person name="Appels R."/>
            <person name="Bayer P.E."/>
            <person name="Keeble-Gagnere G."/>
            <person name="Wang J."/>
            <person name="Hirakawa H."/>
            <person name="Shirasawa K."/>
            <person name="Vercoe P."/>
            <person name="Stefanova K."/>
            <person name="Durmic Z."/>
            <person name="Nichols P."/>
            <person name="Revell C."/>
            <person name="Isobe S.N."/>
            <person name="Edwards D."/>
            <person name="Erskine W."/>
        </authorList>
    </citation>
    <scope>NUCLEOTIDE SEQUENCE [LARGE SCALE GENOMIC DNA]</scope>
    <source>
        <strain evidence="4">cv. Daliak</strain>
    </source>
</reference>
<feature type="compositionally biased region" description="Basic and acidic residues" evidence="1">
    <location>
        <begin position="244"/>
        <end position="257"/>
    </location>
</feature>
<feature type="compositionally biased region" description="Basic and acidic residues" evidence="1">
    <location>
        <begin position="93"/>
        <end position="107"/>
    </location>
</feature>
<dbReference type="Pfam" id="PF00462">
    <property type="entry name" value="Glutaredoxin"/>
    <property type="match status" value="1"/>
</dbReference>